<comment type="cofactor">
    <cofactor evidence="1">
        <name>Fe(2+)</name>
        <dbReference type="ChEBI" id="CHEBI:29033"/>
    </cofactor>
</comment>
<proteinExistence type="predicted"/>
<evidence type="ECO:0000313" key="2">
    <source>
        <dbReference type="EMBL" id="ABZ69384.1"/>
    </source>
</evidence>
<dbReference type="GO" id="GO:0016706">
    <property type="term" value="F:2-oxoglutarate-dependent dioxygenase activity"/>
    <property type="evidence" value="ECO:0007669"/>
    <property type="project" value="UniProtKB-ARBA"/>
</dbReference>
<dbReference type="EMBL" id="CP000927">
    <property type="protein sequence ID" value="ABZ69384.1"/>
    <property type="molecule type" value="Genomic_DNA"/>
</dbReference>
<accession>B0T484</accession>
<dbReference type="HOGENOM" id="CLU_049925_1_0_5"/>
<protein>
    <submittedName>
        <fullName evidence="2">Phytanoyl-CoA dioxygenase</fullName>
    </submittedName>
</protein>
<keyword evidence="2" id="KW-0223">Dioxygenase</keyword>
<keyword evidence="2" id="KW-0560">Oxidoreductase</keyword>
<dbReference type="SUPFAM" id="SSF51197">
    <property type="entry name" value="Clavaminate synthase-like"/>
    <property type="match status" value="1"/>
</dbReference>
<dbReference type="InterPro" id="IPR008775">
    <property type="entry name" value="Phytyl_CoA_dOase-like"/>
</dbReference>
<dbReference type="Pfam" id="PF05721">
    <property type="entry name" value="PhyH"/>
    <property type="match status" value="1"/>
</dbReference>
<dbReference type="AlphaFoldDB" id="B0T484"/>
<dbReference type="Gene3D" id="2.60.120.620">
    <property type="entry name" value="q2cbj1_9rhob like domain"/>
    <property type="match status" value="1"/>
</dbReference>
<dbReference type="OrthoDB" id="2560571at2"/>
<name>B0T484_CAUSK</name>
<organism evidence="2">
    <name type="scientific">Caulobacter sp. (strain K31)</name>
    <dbReference type="NCBI Taxonomy" id="366602"/>
    <lineage>
        <taxon>Bacteria</taxon>
        <taxon>Pseudomonadati</taxon>
        <taxon>Pseudomonadota</taxon>
        <taxon>Alphaproteobacteria</taxon>
        <taxon>Caulobacterales</taxon>
        <taxon>Caulobacteraceae</taxon>
        <taxon>Caulobacter</taxon>
    </lineage>
</organism>
<reference evidence="2" key="1">
    <citation type="submission" date="2008-01" db="EMBL/GenBank/DDBJ databases">
        <title>Complete sequence of chromosome of Caulobacter sp. K31.</title>
        <authorList>
            <consortium name="US DOE Joint Genome Institute"/>
            <person name="Copeland A."/>
            <person name="Lucas S."/>
            <person name="Lapidus A."/>
            <person name="Barry K."/>
            <person name="Glavina del Rio T."/>
            <person name="Dalin E."/>
            <person name="Tice H."/>
            <person name="Pitluck S."/>
            <person name="Bruce D."/>
            <person name="Goodwin L."/>
            <person name="Thompson L.S."/>
            <person name="Brettin T."/>
            <person name="Detter J.C."/>
            <person name="Han C."/>
            <person name="Schmutz J."/>
            <person name="Larimer F."/>
            <person name="Land M."/>
            <person name="Hauser L."/>
            <person name="Kyrpides N."/>
            <person name="Kim E."/>
            <person name="Stephens C."/>
            <person name="Richardson P."/>
        </authorList>
    </citation>
    <scope>NUCLEOTIDE SEQUENCE [LARGE SCALE GENOMIC DNA]</scope>
    <source>
        <strain evidence="2">K31</strain>
    </source>
</reference>
<dbReference type="GO" id="GO:0005506">
    <property type="term" value="F:iron ion binding"/>
    <property type="evidence" value="ECO:0007669"/>
    <property type="project" value="UniProtKB-ARBA"/>
</dbReference>
<gene>
    <name evidence="2" type="ordered locus">Caul_0247</name>
</gene>
<dbReference type="KEGG" id="cak:Caul_0247"/>
<evidence type="ECO:0000256" key="1">
    <source>
        <dbReference type="ARBA" id="ARBA00001954"/>
    </source>
</evidence>
<dbReference type="PANTHER" id="PTHR20883">
    <property type="entry name" value="PHYTANOYL-COA DIOXYGENASE DOMAIN CONTAINING 1"/>
    <property type="match status" value="1"/>
</dbReference>
<dbReference type="eggNOG" id="COG5285">
    <property type="taxonomic scope" value="Bacteria"/>
</dbReference>
<dbReference type="STRING" id="366602.Caul_0247"/>
<dbReference type="PANTHER" id="PTHR20883:SF48">
    <property type="entry name" value="ECTOINE DIOXYGENASE"/>
    <property type="match status" value="1"/>
</dbReference>
<sequence>MQTSGDIKSAFEADGFVRVKGCLPRTLVEDYLGQVREVIDHVAASRDVRLSREMTTDEAFNALCAADRGFGGMVYDCMRLHPLMPALAAHPRIVEIATELLEAKLCFHVHDQVHFRIDRKDEERFNLAWHQDYWYNNSTQHAVTAWIPLVDVPVEKGPMRFIPGSHRSILPIAVDPQFHNRWDMSRLILPADPIAFDAGVDVPAEAGDVVFLHALSVHRSGLNQVAGNRFTVVLRFSDLLHDELVDKRWKIGLRVGWASLIEQRPDLIRNYNELQQSGAV</sequence>